<dbReference type="RefSeq" id="WP_033093155.1">
    <property type="nucleotide sequence ID" value="NZ_JQED01000012.1"/>
</dbReference>
<evidence type="ECO:0000313" key="3">
    <source>
        <dbReference type="Proteomes" id="UP000029843"/>
    </source>
</evidence>
<dbReference type="OrthoDB" id="6228835at2"/>
<dbReference type="EMBL" id="JQED01000012">
    <property type="protein sequence ID" value="KGJ93438.1"/>
    <property type="molecule type" value="Genomic_DNA"/>
</dbReference>
<keyword evidence="1" id="KW-1133">Transmembrane helix</keyword>
<feature type="transmembrane region" description="Helical" evidence="1">
    <location>
        <begin position="6"/>
        <end position="39"/>
    </location>
</feature>
<evidence type="ECO:0000313" key="2">
    <source>
        <dbReference type="EMBL" id="KGJ93438.1"/>
    </source>
</evidence>
<dbReference type="Proteomes" id="UP000029843">
    <property type="component" value="Unassembled WGS sequence"/>
</dbReference>
<sequence length="74" mass="8608">MLALISINVFFASILLVFVLMPITSNWLWFVLIFVWCWSEGIIAKHASVKWWHMLCVFIVLGTIEVVVISVFKH</sequence>
<feature type="transmembrane region" description="Helical" evidence="1">
    <location>
        <begin position="51"/>
        <end position="72"/>
    </location>
</feature>
<gene>
    <name evidence="2" type="ORF">ND2E_2363</name>
</gene>
<reference evidence="2 3" key="1">
    <citation type="submission" date="2014-08" db="EMBL/GenBank/DDBJ databases">
        <title>Genomic and Phenotypic Diversity of Colwellia psychrerythraea strains from Disparate Marine Basins.</title>
        <authorList>
            <person name="Techtmann S.M."/>
            <person name="Stelling S.C."/>
            <person name="Utturkar S.M."/>
            <person name="Alshibli N."/>
            <person name="Harris A."/>
            <person name="Brown S.D."/>
            <person name="Hazen T.C."/>
        </authorList>
    </citation>
    <scope>NUCLEOTIDE SEQUENCE [LARGE SCALE GENOMIC DNA]</scope>
    <source>
        <strain evidence="2 3">ND2E</strain>
    </source>
</reference>
<evidence type="ECO:0000256" key="1">
    <source>
        <dbReference type="SAM" id="Phobius"/>
    </source>
</evidence>
<name>A0A099KUU3_COLPS</name>
<organism evidence="2 3">
    <name type="scientific">Colwellia psychrerythraea</name>
    <name type="common">Vibrio psychroerythus</name>
    <dbReference type="NCBI Taxonomy" id="28229"/>
    <lineage>
        <taxon>Bacteria</taxon>
        <taxon>Pseudomonadati</taxon>
        <taxon>Pseudomonadota</taxon>
        <taxon>Gammaproteobacteria</taxon>
        <taxon>Alteromonadales</taxon>
        <taxon>Colwelliaceae</taxon>
        <taxon>Colwellia</taxon>
    </lineage>
</organism>
<proteinExistence type="predicted"/>
<protein>
    <submittedName>
        <fullName evidence="2">Uncharacterized protein</fullName>
    </submittedName>
</protein>
<accession>A0A099KUU3</accession>
<dbReference type="AlphaFoldDB" id="A0A099KUU3"/>
<dbReference type="PATRIC" id="fig|28229.4.peg.1390"/>
<comment type="caution">
    <text evidence="2">The sequence shown here is derived from an EMBL/GenBank/DDBJ whole genome shotgun (WGS) entry which is preliminary data.</text>
</comment>
<keyword evidence="1" id="KW-0472">Membrane</keyword>
<keyword evidence="1" id="KW-0812">Transmembrane</keyword>